<dbReference type="Gene3D" id="3.90.190.10">
    <property type="entry name" value="Protein tyrosine phosphatase superfamily"/>
    <property type="match status" value="1"/>
</dbReference>
<keyword evidence="4" id="KW-1185">Reference proteome</keyword>
<keyword evidence="1" id="KW-0378">Hydrolase</keyword>
<evidence type="ECO:0000259" key="2">
    <source>
        <dbReference type="PROSITE" id="PS50056"/>
    </source>
</evidence>
<proteinExistence type="predicted"/>
<dbReference type="EMBL" id="WXEW01000012">
    <property type="protein sequence ID" value="NAS26852.1"/>
    <property type="molecule type" value="Genomic_DNA"/>
</dbReference>
<gene>
    <name evidence="3" type="ORF">GT755_34940</name>
</gene>
<dbReference type="Proteomes" id="UP000479526">
    <property type="component" value="Unassembled WGS sequence"/>
</dbReference>
<dbReference type="GO" id="GO:0016791">
    <property type="term" value="F:phosphatase activity"/>
    <property type="evidence" value="ECO:0007669"/>
    <property type="project" value="UniProtKB-ARBA"/>
</dbReference>
<evidence type="ECO:0000313" key="3">
    <source>
        <dbReference type="EMBL" id="NAS26852.1"/>
    </source>
</evidence>
<dbReference type="SUPFAM" id="SSF52799">
    <property type="entry name" value="(Phosphotyrosine protein) phosphatases II"/>
    <property type="match status" value="1"/>
</dbReference>
<dbReference type="RefSeq" id="WP_161483832.1">
    <property type="nucleotide sequence ID" value="NZ_WXEW01000012.1"/>
</dbReference>
<comment type="caution">
    <text evidence="3">The sequence shown here is derived from an EMBL/GenBank/DDBJ whole genome shotgun (WGS) entry which is preliminary data.</text>
</comment>
<protein>
    <submittedName>
        <fullName evidence="3">Protein tyrosine phosphatase</fullName>
    </submittedName>
</protein>
<dbReference type="InterPro" id="IPR057023">
    <property type="entry name" value="PTP-SAK"/>
</dbReference>
<reference evidence="3 4" key="1">
    <citation type="submission" date="2020-01" db="EMBL/GenBank/DDBJ databases">
        <title>Herbidospora sp. NEAU-GS84 nov., a novel actinomycete isolated from soil.</title>
        <authorList>
            <person name="Han L."/>
        </authorList>
    </citation>
    <scope>NUCLEOTIDE SEQUENCE [LARGE SCALE GENOMIC DNA]</scope>
    <source>
        <strain evidence="3 4">NEAU-GS84</strain>
    </source>
</reference>
<organism evidence="3 4">
    <name type="scientific">Herbidospora solisilvae</name>
    <dbReference type="NCBI Taxonomy" id="2696284"/>
    <lineage>
        <taxon>Bacteria</taxon>
        <taxon>Bacillati</taxon>
        <taxon>Actinomycetota</taxon>
        <taxon>Actinomycetes</taxon>
        <taxon>Streptosporangiales</taxon>
        <taxon>Streptosporangiaceae</taxon>
        <taxon>Herbidospora</taxon>
    </lineage>
</organism>
<dbReference type="InterPro" id="IPR000387">
    <property type="entry name" value="Tyr_Pase_dom"/>
</dbReference>
<feature type="domain" description="Tyrosine specific protein phosphatases" evidence="2">
    <location>
        <begin position="62"/>
        <end position="115"/>
    </location>
</feature>
<dbReference type="InterPro" id="IPR029021">
    <property type="entry name" value="Prot-tyrosine_phosphatase-like"/>
</dbReference>
<dbReference type="Pfam" id="PF22784">
    <property type="entry name" value="PTP-SAK"/>
    <property type="match status" value="1"/>
</dbReference>
<evidence type="ECO:0000256" key="1">
    <source>
        <dbReference type="ARBA" id="ARBA00022801"/>
    </source>
</evidence>
<name>A0A7C9NN46_9ACTN</name>
<dbReference type="AlphaFoldDB" id="A0A7C9NN46"/>
<dbReference type="PROSITE" id="PS50056">
    <property type="entry name" value="TYR_PHOSPHATASE_2"/>
    <property type="match status" value="1"/>
</dbReference>
<sequence>MTLNGALLLPDGTPVRGRGLRRPLPPGPLPDFGLYVVGRPPQVPWPSEWVRWPDFWLPSDPARAATAIRGLYDRAAAGADVEVACGGGVGRTGTVLACLATLTGLGPDEAVAWVRANHHRKAVETPWQRRWIHRFAASL</sequence>
<accession>A0A7C9NN46</accession>
<evidence type="ECO:0000313" key="4">
    <source>
        <dbReference type="Proteomes" id="UP000479526"/>
    </source>
</evidence>